<dbReference type="InterPro" id="IPR032710">
    <property type="entry name" value="NTF2-like_dom_sf"/>
</dbReference>
<evidence type="ECO:0000313" key="1">
    <source>
        <dbReference type="EMBL" id="CZR61586.1"/>
    </source>
</evidence>
<organism evidence="1 2">
    <name type="scientific">Phialocephala subalpina</name>
    <dbReference type="NCBI Taxonomy" id="576137"/>
    <lineage>
        <taxon>Eukaryota</taxon>
        <taxon>Fungi</taxon>
        <taxon>Dikarya</taxon>
        <taxon>Ascomycota</taxon>
        <taxon>Pezizomycotina</taxon>
        <taxon>Leotiomycetes</taxon>
        <taxon>Helotiales</taxon>
        <taxon>Mollisiaceae</taxon>
        <taxon>Phialocephala</taxon>
        <taxon>Phialocephala fortinii species complex</taxon>
    </lineage>
</organism>
<gene>
    <name evidence="1" type="ORF">PAC_11483</name>
</gene>
<name>A0A1L7X9B7_9HELO</name>
<dbReference type="Proteomes" id="UP000184330">
    <property type="component" value="Unassembled WGS sequence"/>
</dbReference>
<dbReference type="SUPFAM" id="SSF54427">
    <property type="entry name" value="NTF2-like"/>
    <property type="match status" value="1"/>
</dbReference>
<dbReference type="Gene3D" id="3.10.450.50">
    <property type="match status" value="1"/>
</dbReference>
<dbReference type="OrthoDB" id="10264449at2759"/>
<keyword evidence="2" id="KW-1185">Reference proteome</keyword>
<evidence type="ECO:0000313" key="2">
    <source>
        <dbReference type="Proteomes" id="UP000184330"/>
    </source>
</evidence>
<accession>A0A1L7X9B7</accession>
<protein>
    <submittedName>
        <fullName evidence="1">Uncharacterized protein</fullName>
    </submittedName>
</protein>
<dbReference type="EMBL" id="FJOG01000018">
    <property type="protein sequence ID" value="CZR61586.1"/>
    <property type="molecule type" value="Genomic_DNA"/>
</dbReference>
<proteinExistence type="predicted"/>
<dbReference type="AlphaFoldDB" id="A0A1L7X9B7"/>
<reference evidence="1 2" key="1">
    <citation type="submission" date="2016-03" db="EMBL/GenBank/DDBJ databases">
        <authorList>
            <person name="Ploux O."/>
        </authorList>
    </citation>
    <scope>NUCLEOTIDE SEQUENCE [LARGE SCALE GENOMIC DNA]</scope>
    <source>
        <strain evidence="1 2">UAMH 11012</strain>
    </source>
</reference>
<sequence>MNAIDLNVKRVIVDPVNDPSISSGTYEWTEKASIPNAVKLQDTLVIKFSATEVIGLKAFVEASASATQKNGRPYNNRYAWIMVFSKETNKAVEMREYMNSVLVKELMETN</sequence>